<feature type="compositionally biased region" description="Polar residues" evidence="2">
    <location>
        <begin position="32"/>
        <end position="42"/>
    </location>
</feature>
<evidence type="ECO:0000313" key="4">
    <source>
        <dbReference type="Proteomes" id="UP000747399"/>
    </source>
</evidence>
<gene>
    <name evidence="3" type="ORF">Vafri_7196</name>
</gene>
<reference evidence="3" key="1">
    <citation type="journal article" date="2021" name="Proc. Natl. Acad. Sci. U.S.A.">
        <title>Three genomes in the algal genus Volvox reveal the fate of a haploid sex-determining region after a transition to homothallism.</title>
        <authorList>
            <person name="Yamamoto K."/>
            <person name="Hamaji T."/>
            <person name="Kawai-Toyooka H."/>
            <person name="Matsuzaki R."/>
            <person name="Takahashi F."/>
            <person name="Nishimura Y."/>
            <person name="Kawachi M."/>
            <person name="Noguchi H."/>
            <person name="Minakuchi Y."/>
            <person name="Umen J.G."/>
            <person name="Toyoda A."/>
            <person name="Nozaki H."/>
        </authorList>
    </citation>
    <scope>NUCLEOTIDE SEQUENCE</scope>
    <source>
        <strain evidence="3">NIES-3780</strain>
    </source>
</reference>
<accession>A0A8J4B1K8</accession>
<feature type="compositionally biased region" description="Low complexity" evidence="2">
    <location>
        <begin position="43"/>
        <end position="54"/>
    </location>
</feature>
<organism evidence="3 4">
    <name type="scientific">Volvox africanus</name>
    <dbReference type="NCBI Taxonomy" id="51714"/>
    <lineage>
        <taxon>Eukaryota</taxon>
        <taxon>Viridiplantae</taxon>
        <taxon>Chlorophyta</taxon>
        <taxon>core chlorophytes</taxon>
        <taxon>Chlorophyceae</taxon>
        <taxon>CS clade</taxon>
        <taxon>Chlamydomonadales</taxon>
        <taxon>Volvocaceae</taxon>
        <taxon>Volvox</taxon>
    </lineage>
</organism>
<feature type="region of interest" description="Disordered" evidence="2">
    <location>
        <begin position="493"/>
        <end position="521"/>
    </location>
</feature>
<protein>
    <submittedName>
        <fullName evidence="3">Uncharacterized protein</fullName>
    </submittedName>
</protein>
<feature type="region of interest" description="Disordered" evidence="2">
    <location>
        <begin position="26"/>
        <end position="56"/>
    </location>
</feature>
<proteinExistence type="predicted"/>
<evidence type="ECO:0000256" key="1">
    <source>
        <dbReference type="SAM" id="Coils"/>
    </source>
</evidence>
<dbReference type="EMBL" id="BNCO01000010">
    <property type="protein sequence ID" value="GIL51108.1"/>
    <property type="molecule type" value="Genomic_DNA"/>
</dbReference>
<dbReference type="AlphaFoldDB" id="A0A8J4B1K8"/>
<keyword evidence="4" id="KW-1185">Reference proteome</keyword>
<name>A0A8J4B1K8_9CHLO</name>
<feature type="coiled-coil region" evidence="1">
    <location>
        <begin position="144"/>
        <end position="171"/>
    </location>
</feature>
<feature type="compositionally biased region" description="Basic residues" evidence="2">
    <location>
        <begin position="496"/>
        <end position="510"/>
    </location>
</feature>
<comment type="caution">
    <text evidence="3">The sequence shown here is derived from an EMBL/GenBank/DDBJ whole genome shotgun (WGS) entry which is preliminary data.</text>
</comment>
<sequence length="609" mass="64782">MASGSICNDWLATAAYGQDFELRSKRLGRGSNGTPKLSPSDVTSSPSLATPSLPQRKCRTSLRTRLRSCRLADGISISVTTIPPDGHNADDEPRYGSGRPGSFSKGLLVIALEEENERLRGVLETERCARQTAEAEAIRQAARARECERQMNKLSLQLAEAQRKLVDLEQAAFSRTLVQAWLETATPQRCASVDRNPASSKACSADLEERKPHTDLAVDVIEAIDSASRPPALSGEDYGLDQEGSASHVAVDVATVGRQPDVPPHPHGTFGLLDAGSGEEIDLRGWDGAVIVRRSGWAISPDVRVRSGPSPPVSSGGQAMPLQVPTLLPGHGGCQALPCVKSPPRDCTFLPASKLHGTHTPGGAGWRSADLAPTWSLSLQDEKRWPPLPLPPTLVADSPSEPAVQSPGRGHQMPPGVDSSPPAANAVSAHTLTAASIWMPSGAALCHSWGFEPPNCGIQPSPSLLSAIPGGGEPVAQSPNGPLLQAYSAPDERIHHQQQQHHHHHHHHHHPEYCQHGQVRSDPRRMWPPSSLRITERSPRLGGSSAISLYSPSGPGGYYGGTRAAVSSFSSAPLDAHQYLHQDGGEWCNIPLGSPVGTPKNGTVFDGNI</sequence>
<evidence type="ECO:0000313" key="3">
    <source>
        <dbReference type="EMBL" id="GIL51108.1"/>
    </source>
</evidence>
<feature type="region of interest" description="Disordered" evidence="2">
    <location>
        <begin position="382"/>
        <end position="425"/>
    </location>
</feature>
<dbReference type="Proteomes" id="UP000747399">
    <property type="component" value="Unassembled WGS sequence"/>
</dbReference>
<keyword evidence="1" id="KW-0175">Coiled coil</keyword>
<evidence type="ECO:0000256" key="2">
    <source>
        <dbReference type="SAM" id="MobiDB-lite"/>
    </source>
</evidence>